<comment type="caution">
    <text evidence="3">The sequence shown here is derived from an EMBL/GenBank/DDBJ whole genome shotgun (WGS) entry which is preliminary data.</text>
</comment>
<name>A0A1Y2CY37_9FUNG</name>
<evidence type="ECO:0000313" key="4">
    <source>
        <dbReference type="Proteomes" id="UP000193642"/>
    </source>
</evidence>
<evidence type="ECO:0000313" key="3">
    <source>
        <dbReference type="EMBL" id="ORY51940.1"/>
    </source>
</evidence>
<proteinExistence type="predicted"/>
<keyword evidence="4" id="KW-1185">Reference proteome</keyword>
<feature type="compositionally biased region" description="Polar residues" evidence="2">
    <location>
        <begin position="52"/>
        <end position="83"/>
    </location>
</feature>
<evidence type="ECO:0000256" key="2">
    <source>
        <dbReference type="SAM" id="MobiDB-lite"/>
    </source>
</evidence>
<feature type="region of interest" description="Disordered" evidence="2">
    <location>
        <begin position="1"/>
        <end position="101"/>
    </location>
</feature>
<dbReference type="AlphaFoldDB" id="A0A1Y2CY37"/>
<dbReference type="Proteomes" id="UP000193642">
    <property type="component" value="Unassembled WGS sequence"/>
</dbReference>
<feature type="compositionally biased region" description="Basic residues" evidence="2">
    <location>
        <begin position="24"/>
        <end position="39"/>
    </location>
</feature>
<protein>
    <submittedName>
        <fullName evidence="3">Uncharacterized protein</fullName>
    </submittedName>
</protein>
<accession>A0A1Y2CY37</accession>
<reference evidence="3 4" key="1">
    <citation type="submission" date="2016-07" db="EMBL/GenBank/DDBJ databases">
        <title>Pervasive Adenine N6-methylation of Active Genes in Fungi.</title>
        <authorList>
            <consortium name="DOE Joint Genome Institute"/>
            <person name="Mondo S.J."/>
            <person name="Dannebaum R.O."/>
            <person name="Kuo R.C."/>
            <person name="Labutti K."/>
            <person name="Haridas S."/>
            <person name="Kuo A."/>
            <person name="Salamov A."/>
            <person name="Ahrendt S.R."/>
            <person name="Lipzen A."/>
            <person name="Sullivan W."/>
            <person name="Andreopoulos W.B."/>
            <person name="Clum A."/>
            <person name="Lindquist E."/>
            <person name="Daum C."/>
            <person name="Ramamoorthy G.K."/>
            <person name="Gryganskyi A."/>
            <person name="Culley D."/>
            <person name="Magnuson J.K."/>
            <person name="James T.Y."/>
            <person name="O'Malley M.A."/>
            <person name="Stajich J.E."/>
            <person name="Spatafora J.W."/>
            <person name="Visel A."/>
            <person name="Grigoriev I.V."/>
        </authorList>
    </citation>
    <scope>NUCLEOTIDE SEQUENCE [LARGE SCALE GENOMIC DNA]</scope>
    <source>
        <strain evidence="3 4">JEL800</strain>
    </source>
</reference>
<dbReference type="EMBL" id="MCGO01000004">
    <property type="protein sequence ID" value="ORY51940.1"/>
    <property type="molecule type" value="Genomic_DNA"/>
</dbReference>
<gene>
    <name evidence="3" type="ORF">BCR33DRAFT_403028</name>
</gene>
<keyword evidence="1" id="KW-0175">Coiled coil</keyword>
<organism evidence="3 4">
    <name type="scientific">Rhizoclosmatium globosum</name>
    <dbReference type="NCBI Taxonomy" id="329046"/>
    <lineage>
        <taxon>Eukaryota</taxon>
        <taxon>Fungi</taxon>
        <taxon>Fungi incertae sedis</taxon>
        <taxon>Chytridiomycota</taxon>
        <taxon>Chytridiomycota incertae sedis</taxon>
        <taxon>Chytridiomycetes</taxon>
        <taxon>Chytridiales</taxon>
        <taxon>Chytriomycetaceae</taxon>
        <taxon>Rhizoclosmatium</taxon>
    </lineage>
</organism>
<feature type="coiled-coil region" evidence="1">
    <location>
        <begin position="140"/>
        <end position="170"/>
    </location>
</feature>
<sequence>MPVVTRRSKRLTRSKQRVTPTKKPAFKRPVKPKPQRRPPRAVLSPTPDSDRNASIQDQTSDVSLSETESLSDSPENVSLGTRKQSGDTGERDEEDEDEEDDAGNLLCEAYIEVYAFIHNLLLESGPAAVVTTGGDCGDVVAELEEEQRLVRAVKERAREARRELRRRQRAMKRGGTVGVVEEVKKEDVDVEVVKTKGVKRRRWLVVVVVVVRGRWN</sequence>
<feature type="compositionally biased region" description="Acidic residues" evidence="2">
    <location>
        <begin position="90"/>
        <end position="101"/>
    </location>
</feature>
<evidence type="ECO:0000256" key="1">
    <source>
        <dbReference type="SAM" id="Coils"/>
    </source>
</evidence>
<feature type="compositionally biased region" description="Basic residues" evidence="2">
    <location>
        <begin position="1"/>
        <end position="16"/>
    </location>
</feature>